<reference evidence="1 2" key="1">
    <citation type="submission" date="2016-10" db="EMBL/GenBank/DDBJ databases">
        <authorList>
            <person name="de Groot N.N."/>
        </authorList>
    </citation>
    <scope>NUCLEOTIDE SEQUENCE [LARGE SCALE GENOMIC DNA]</scope>
    <source>
        <strain evidence="1 2">DSM 18180</strain>
    </source>
</reference>
<dbReference type="EMBL" id="FPKV01000001">
    <property type="protein sequence ID" value="SFZ90415.1"/>
    <property type="molecule type" value="Genomic_DNA"/>
</dbReference>
<dbReference type="STRING" id="369401.SAMN05428642_101923"/>
<gene>
    <name evidence="1" type="ORF">SAMN05428642_101923</name>
</gene>
<keyword evidence="2" id="KW-1185">Reference proteome</keyword>
<name>A0A1K2IDF4_9FLAO</name>
<dbReference type="Proteomes" id="UP000182544">
    <property type="component" value="Unassembled WGS sequence"/>
</dbReference>
<sequence>MHHLVSIKTPRRYIPVSQGFFVTATTSGNTKFENNQRVFVTETSNTNSWFLKESSSYKKLKNQNNIEEDIRPKFRIGYNSPNGYDRQLLLTIDENTTMSYDWGYEAPLIENNLEDMFWNIDESKYIIQGINSITETTILPIGVKTFNGGSITIHIDALENVSDDVSIYLKDHGTNTLHDLRTSPYTTNVNSGILNERFEIVFVSNSLSNNEADLKDSLNLFYNASNTSIVISNAKNIEIKKLKGVNILGQNVLEKNLNSTESQIIMPINLATGVYVFIVQTSEIKITKKHLYEALIELEN</sequence>
<evidence type="ECO:0000313" key="1">
    <source>
        <dbReference type="EMBL" id="SFZ90415.1"/>
    </source>
</evidence>
<evidence type="ECO:0000313" key="2">
    <source>
        <dbReference type="Proteomes" id="UP000182544"/>
    </source>
</evidence>
<accession>A0A1K2IDF4</accession>
<proteinExistence type="predicted"/>
<protein>
    <submittedName>
        <fullName evidence="1">Por secretion system C-terminal sorting domain-containing protein</fullName>
    </submittedName>
</protein>
<organism evidence="1 2">
    <name type="scientific">Flaviramulus basaltis</name>
    <dbReference type="NCBI Taxonomy" id="369401"/>
    <lineage>
        <taxon>Bacteria</taxon>
        <taxon>Pseudomonadati</taxon>
        <taxon>Bacteroidota</taxon>
        <taxon>Flavobacteriia</taxon>
        <taxon>Flavobacteriales</taxon>
        <taxon>Flavobacteriaceae</taxon>
        <taxon>Flaviramulus</taxon>
    </lineage>
</organism>
<dbReference type="AlphaFoldDB" id="A0A1K2IDF4"/>